<name>A0A2V5LER6_9MICC</name>
<dbReference type="AlphaFoldDB" id="A0A2V5LER6"/>
<accession>A0A2V5LER6</accession>
<dbReference type="Pfam" id="PF01814">
    <property type="entry name" value="Hemerythrin"/>
    <property type="match status" value="1"/>
</dbReference>
<keyword evidence="3" id="KW-1185">Reference proteome</keyword>
<reference evidence="2 3" key="1">
    <citation type="submission" date="2018-05" db="EMBL/GenBank/DDBJ databases">
        <title>Genetic diversity of glacier-inhabiting Cryobacterium bacteria in China and description of Cryobacterium mengkeensis sp. nov. and Arthrobacter glacialis sp. nov.</title>
        <authorList>
            <person name="Liu Q."/>
            <person name="Xin Y.-H."/>
        </authorList>
    </citation>
    <scope>NUCLEOTIDE SEQUENCE [LARGE SCALE GENOMIC DNA]</scope>
    <source>
        <strain evidence="2 3">LI2</strain>
    </source>
</reference>
<gene>
    <name evidence="2" type="ORF">CVV68_03545</name>
</gene>
<comment type="caution">
    <text evidence="2">The sequence shown here is derived from an EMBL/GenBank/DDBJ whole genome shotgun (WGS) entry which is preliminary data.</text>
</comment>
<dbReference type="Gene3D" id="1.20.120.520">
    <property type="entry name" value="nmb1532 protein domain like"/>
    <property type="match status" value="1"/>
</dbReference>
<dbReference type="EMBL" id="QJVD01000002">
    <property type="protein sequence ID" value="PYI69472.1"/>
    <property type="molecule type" value="Genomic_DNA"/>
</dbReference>
<dbReference type="InterPro" id="IPR012312">
    <property type="entry name" value="Hemerythrin-like"/>
</dbReference>
<dbReference type="RefSeq" id="WP_110499614.1">
    <property type="nucleotide sequence ID" value="NZ_QJVD01000002.1"/>
</dbReference>
<protein>
    <submittedName>
        <fullName evidence="2">Hemerythrin</fullName>
    </submittedName>
</protein>
<sequence>MDTNTLGGALEREHRQIDGGIEAYLADLAGPADPSPLLSALSGLRRHIYLEEEFLFPPLKAAGLMGPIFVMLREHGQLWNSMDAVEELLAAGADADARRDACTALLALLDAHNSKEEPIIYTQADAILSAEAGSELADFLAQGTTPDGWVCDAASR</sequence>
<dbReference type="OrthoDB" id="3830515at2"/>
<evidence type="ECO:0000313" key="2">
    <source>
        <dbReference type="EMBL" id="PYI69472.1"/>
    </source>
</evidence>
<evidence type="ECO:0000259" key="1">
    <source>
        <dbReference type="Pfam" id="PF01814"/>
    </source>
</evidence>
<dbReference type="Proteomes" id="UP000247832">
    <property type="component" value="Unassembled WGS sequence"/>
</dbReference>
<proteinExistence type="predicted"/>
<organism evidence="2 3">
    <name type="scientific">Arthrobacter livingstonensis</name>
    <dbReference type="NCBI Taxonomy" id="670078"/>
    <lineage>
        <taxon>Bacteria</taxon>
        <taxon>Bacillati</taxon>
        <taxon>Actinomycetota</taxon>
        <taxon>Actinomycetes</taxon>
        <taxon>Micrococcales</taxon>
        <taxon>Micrococcaceae</taxon>
        <taxon>Arthrobacter</taxon>
    </lineage>
</organism>
<feature type="domain" description="Hemerythrin-like" evidence="1">
    <location>
        <begin position="9"/>
        <end position="123"/>
    </location>
</feature>
<evidence type="ECO:0000313" key="3">
    <source>
        <dbReference type="Proteomes" id="UP000247832"/>
    </source>
</evidence>